<dbReference type="OrthoDB" id="2168082at2"/>
<evidence type="ECO:0000313" key="4">
    <source>
        <dbReference type="EMBL" id="PRP67802.1"/>
    </source>
</evidence>
<dbReference type="PROSITE" id="PS50930">
    <property type="entry name" value="HTH_LYTTR"/>
    <property type="match status" value="1"/>
</dbReference>
<dbReference type="PROSITE" id="PS50110">
    <property type="entry name" value="RESPONSE_REGULATORY"/>
    <property type="match status" value="1"/>
</dbReference>
<dbReference type="InterPro" id="IPR011006">
    <property type="entry name" value="CheY-like_superfamily"/>
</dbReference>
<protein>
    <recommendedName>
        <fullName evidence="6">DNA-binding response regulator</fullName>
    </recommendedName>
</protein>
<name>A0A2S9WWE4_9FLAO</name>
<evidence type="ECO:0000256" key="1">
    <source>
        <dbReference type="PROSITE-ProRule" id="PRU00169"/>
    </source>
</evidence>
<dbReference type="Proteomes" id="UP000239532">
    <property type="component" value="Unassembled WGS sequence"/>
</dbReference>
<dbReference type="Gene3D" id="2.40.50.1020">
    <property type="entry name" value="LytTr DNA-binding domain"/>
    <property type="match status" value="1"/>
</dbReference>
<keyword evidence="5" id="KW-1185">Reference proteome</keyword>
<dbReference type="Pfam" id="PF00072">
    <property type="entry name" value="Response_reg"/>
    <property type="match status" value="1"/>
</dbReference>
<evidence type="ECO:0008006" key="6">
    <source>
        <dbReference type="Google" id="ProtNLM"/>
    </source>
</evidence>
<dbReference type="GO" id="GO:0000156">
    <property type="term" value="F:phosphorelay response regulator activity"/>
    <property type="evidence" value="ECO:0007669"/>
    <property type="project" value="InterPro"/>
</dbReference>
<dbReference type="SMART" id="SM00850">
    <property type="entry name" value="LytTR"/>
    <property type="match status" value="1"/>
</dbReference>
<dbReference type="GO" id="GO:0003677">
    <property type="term" value="F:DNA binding"/>
    <property type="evidence" value="ECO:0007669"/>
    <property type="project" value="InterPro"/>
</dbReference>
<dbReference type="PANTHER" id="PTHR37299:SF1">
    <property type="entry name" value="STAGE 0 SPORULATION PROTEIN A HOMOLOG"/>
    <property type="match status" value="1"/>
</dbReference>
<organism evidence="4 5">
    <name type="scientific">Nonlabens agnitus</name>
    <dbReference type="NCBI Taxonomy" id="870484"/>
    <lineage>
        <taxon>Bacteria</taxon>
        <taxon>Pseudomonadati</taxon>
        <taxon>Bacteroidota</taxon>
        <taxon>Flavobacteriia</taxon>
        <taxon>Flavobacteriales</taxon>
        <taxon>Flavobacteriaceae</taxon>
        <taxon>Nonlabens</taxon>
    </lineage>
</organism>
<dbReference type="Pfam" id="PF04397">
    <property type="entry name" value="LytTR"/>
    <property type="match status" value="1"/>
</dbReference>
<comment type="caution">
    <text evidence="4">The sequence shown here is derived from an EMBL/GenBank/DDBJ whole genome shotgun (WGS) entry which is preliminary data.</text>
</comment>
<reference evidence="4 5" key="1">
    <citation type="submission" date="2016-11" db="EMBL/GenBank/DDBJ databases">
        <title>Trade-off between light-utilization and light-protection in marine flavobacteria.</title>
        <authorList>
            <person name="Kumagai Y."/>
        </authorList>
    </citation>
    <scope>NUCLEOTIDE SEQUENCE [LARGE SCALE GENOMIC DNA]</scope>
    <source>
        <strain evidence="4 5">JCM 17109</strain>
    </source>
</reference>
<feature type="domain" description="Response regulatory" evidence="2">
    <location>
        <begin position="3"/>
        <end position="114"/>
    </location>
</feature>
<dbReference type="InterPro" id="IPR007492">
    <property type="entry name" value="LytTR_DNA-bd_dom"/>
</dbReference>
<dbReference type="RefSeq" id="WP_105983502.1">
    <property type="nucleotide sequence ID" value="NZ_MQUC01000003.1"/>
</dbReference>
<feature type="domain" description="HTH LytTR-type" evidence="3">
    <location>
        <begin position="132"/>
        <end position="204"/>
    </location>
</feature>
<feature type="modified residue" description="4-aspartylphosphate" evidence="1">
    <location>
        <position position="54"/>
    </location>
</feature>
<dbReference type="InterPro" id="IPR046947">
    <property type="entry name" value="LytR-like"/>
</dbReference>
<dbReference type="Gene3D" id="3.40.50.2300">
    <property type="match status" value="1"/>
</dbReference>
<evidence type="ECO:0000259" key="2">
    <source>
        <dbReference type="PROSITE" id="PS50110"/>
    </source>
</evidence>
<dbReference type="InterPro" id="IPR001789">
    <property type="entry name" value="Sig_transdc_resp-reg_receiver"/>
</dbReference>
<dbReference type="SMART" id="SM00448">
    <property type="entry name" value="REC"/>
    <property type="match status" value="1"/>
</dbReference>
<dbReference type="AlphaFoldDB" id="A0A2S9WWE4"/>
<accession>A0A2S9WWE4</accession>
<keyword evidence="1" id="KW-0597">Phosphoprotein</keyword>
<proteinExistence type="predicted"/>
<sequence length="230" mass="26457">MIKCILIDDEPLALELLESHIKRTDGVELLQSFTNPIEALQELERLQPDLIFSDIQMPELSGVQFSKIVGNKFPIIFTTAYDQYAVQGYELDVVDYLLKPISLERFQKSVAKFQSRNTTTATVHAASVPDYIFVKSEYKTLKINLADIHYIKGMADYVTIVTADKKIHTLENLKYYEKTLPATNFMRVHKSFLIAMDKIEFIERNRAVILGDYIPVSETYKKAFFDRVNG</sequence>
<evidence type="ECO:0000313" key="5">
    <source>
        <dbReference type="Proteomes" id="UP000239532"/>
    </source>
</evidence>
<dbReference type="SUPFAM" id="SSF52172">
    <property type="entry name" value="CheY-like"/>
    <property type="match status" value="1"/>
</dbReference>
<dbReference type="EMBL" id="MQUC01000003">
    <property type="protein sequence ID" value="PRP67802.1"/>
    <property type="molecule type" value="Genomic_DNA"/>
</dbReference>
<evidence type="ECO:0000259" key="3">
    <source>
        <dbReference type="PROSITE" id="PS50930"/>
    </source>
</evidence>
<dbReference type="PANTHER" id="PTHR37299">
    <property type="entry name" value="TRANSCRIPTIONAL REGULATOR-RELATED"/>
    <property type="match status" value="1"/>
</dbReference>
<gene>
    <name evidence="4" type="ORF">BST86_12210</name>
</gene>